<comment type="caution">
    <text evidence="1">The sequence shown here is derived from an EMBL/GenBank/DDBJ whole genome shotgun (WGS) entry which is preliminary data.</text>
</comment>
<dbReference type="Proteomes" id="UP000283387">
    <property type="component" value="Unassembled WGS sequence"/>
</dbReference>
<dbReference type="EMBL" id="RAPN01000001">
    <property type="protein sequence ID" value="RKD92534.1"/>
    <property type="molecule type" value="Genomic_DNA"/>
</dbReference>
<dbReference type="OrthoDB" id="10011549at2"/>
<name>A0A419WAT5_9BACT</name>
<proteinExistence type="predicted"/>
<evidence type="ECO:0000313" key="1">
    <source>
        <dbReference type="EMBL" id="RKD92534.1"/>
    </source>
</evidence>
<accession>A0A419WAT5</accession>
<protein>
    <submittedName>
        <fullName evidence="1">Uncharacterized protein</fullName>
    </submittedName>
</protein>
<sequence length="294" mass="34049">MKNIRNFFDEISRNLRSEECLGSPAQNYPYRSVETFDLNVLLNCRDGIFYNLSFMGEAERKIYALMVAEELEICLTRRLVDKLDFIEVVKYYNEERKMYLTLPKALADLSSINGKIEKQEVRLFESNEKYIEVSELVSALELFVVMTEQVFNRFSISLRSIAEENGIDLKYLKKDDHPFLPTILSDKQRELLYELLVGSFIPKETNNETFLYAFGSFNKRTSCVPIKWLKNKQTLRELLVPLIPKGINISTYKSLVAKVFVDEDGNPLTLANNKKVRSKESNAIANIHKKLATL</sequence>
<dbReference type="AlphaFoldDB" id="A0A419WAT5"/>
<keyword evidence="2" id="KW-1185">Reference proteome</keyword>
<gene>
    <name evidence="1" type="ORF">BC643_2908</name>
</gene>
<organism evidence="1 2">
    <name type="scientific">Mangrovibacterium diazotrophicum</name>
    <dbReference type="NCBI Taxonomy" id="1261403"/>
    <lineage>
        <taxon>Bacteria</taxon>
        <taxon>Pseudomonadati</taxon>
        <taxon>Bacteroidota</taxon>
        <taxon>Bacteroidia</taxon>
        <taxon>Marinilabiliales</taxon>
        <taxon>Prolixibacteraceae</taxon>
        <taxon>Mangrovibacterium</taxon>
    </lineage>
</organism>
<reference evidence="1 2" key="1">
    <citation type="submission" date="2018-09" db="EMBL/GenBank/DDBJ databases">
        <title>Genomic Encyclopedia of Archaeal and Bacterial Type Strains, Phase II (KMG-II): from individual species to whole genera.</title>
        <authorList>
            <person name="Goeker M."/>
        </authorList>
    </citation>
    <scope>NUCLEOTIDE SEQUENCE [LARGE SCALE GENOMIC DNA]</scope>
    <source>
        <strain evidence="1 2">DSM 27148</strain>
    </source>
</reference>
<dbReference type="RefSeq" id="WP_147377234.1">
    <property type="nucleotide sequence ID" value="NZ_RAPN01000001.1"/>
</dbReference>
<evidence type="ECO:0000313" key="2">
    <source>
        <dbReference type="Proteomes" id="UP000283387"/>
    </source>
</evidence>